<evidence type="ECO:0000256" key="6">
    <source>
        <dbReference type="ARBA" id="ARBA00023196"/>
    </source>
</evidence>
<dbReference type="Proteomes" id="UP000004757">
    <property type="component" value="Unassembled WGS sequence"/>
</dbReference>
<comment type="subcellular location">
    <subcellularLocation>
        <location evidence="7">Cell membrane</location>
        <topology evidence="7">Peripheral membrane protein</topology>
    </subcellularLocation>
    <subcellularLocation>
        <location evidence="1">Endomembrane system</location>
        <topology evidence="1">Peripheral membrane protein</topology>
    </subcellularLocation>
</comment>
<evidence type="ECO:0000256" key="5">
    <source>
        <dbReference type="ARBA" id="ARBA00023136"/>
    </source>
</evidence>
<dbReference type="HAMAP" id="MF_00530">
    <property type="entry name" value="ATP_synth_epsil_bac"/>
    <property type="match status" value="1"/>
</dbReference>
<evidence type="ECO:0000313" key="11">
    <source>
        <dbReference type="Proteomes" id="UP000004757"/>
    </source>
</evidence>
<gene>
    <name evidence="7 10" type="primary">atpC</name>
    <name evidence="10" type="ORF">MALL_0042</name>
</gene>
<keyword evidence="3 7" id="KW-0813">Transport</keyword>
<dbReference type="GO" id="GO:0005524">
    <property type="term" value="F:ATP binding"/>
    <property type="evidence" value="ECO:0007669"/>
    <property type="project" value="UniProtKB-UniRule"/>
</dbReference>
<keyword evidence="6 7" id="KW-0139">CF(1)</keyword>
<dbReference type="SUPFAM" id="SSF51344">
    <property type="entry name" value="Epsilon subunit of F1F0-ATP synthase N-terminal domain"/>
    <property type="match status" value="1"/>
</dbReference>
<name>D4XW21_9BACT</name>
<proteinExistence type="inferred from homology"/>
<comment type="similarity">
    <text evidence="2 7 8">Belongs to the ATPase epsilon chain family.</text>
</comment>
<evidence type="ECO:0000256" key="1">
    <source>
        <dbReference type="ARBA" id="ARBA00004184"/>
    </source>
</evidence>
<dbReference type="NCBIfam" id="TIGR01216">
    <property type="entry name" value="ATP_synt_epsi"/>
    <property type="match status" value="1"/>
</dbReference>
<keyword evidence="11" id="KW-1185">Reference proteome</keyword>
<keyword evidence="7" id="KW-1003">Cell membrane</keyword>
<keyword evidence="7" id="KW-0375">Hydrogen ion transport</keyword>
<keyword evidence="7 8" id="KW-0066">ATP synthesis</keyword>
<feature type="domain" description="ATP synthase F1 complex delta/epsilon subunit N-terminal" evidence="9">
    <location>
        <begin position="6"/>
        <end position="84"/>
    </location>
</feature>
<dbReference type="EMBL" id="ADNC01000020">
    <property type="protein sequence ID" value="EFF41473.1"/>
    <property type="molecule type" value="Genomic_DNA"/>
</dbReference>
<evidence type="ECO:0000256" key="3">
    <source>
        <dbReference type="ARBA" id="ARBA00022448"/>
    </source>
</evidence>
<protein>
    <recommendedName>
        <fullName evidence="7">ATP synthase epsilon chain</fullName>
    </recommendedName>
    <alternativeName>
        <fullName evidence="7">ATP synthase F1 sector epsilon subunit</fullName>
    </alternativeName>
    <alternativeName>
        <fullName evidence="7">F-ATPase epsilon subunit</fullName>
    </alternativeName>
</protein>
<comment type="subunit">
    <text evidence="7 8">F-type ATPases have 2 components, CF(1) - the catalytic core - and CF(0) - the membrane proton channel. CF(1) has five subunits: alpha(3), beta(3), gamma(1), delta(1), epsilon(1). CF(0) has three main subunits: a, b and c.</text>
</comment>
<dbReference type="OrthoDB" id="389606at2"/>
<evidence type="ECO:0000256" key="2">
    <source>
        <dbReference type="ARBA" id="ARBA00005712"/>
    </source>
</evidence>
<dbReference type="RefSeq" id="WP_005683577.1">
    <property type="nucleotide sequence ID" value="NZ_ADNC01000020.1"/>
</dbReference>
<dbReference type="InterPro" id="IPR001469">
    <property type="entry name" value="ATP_synth_F1_dsu/esu"/>
</dbReference>
<dbReference type="Pfam" id="PF02823">
    <property type="entry name" value="ATP-synt_DE_N"/>
    <property type="match status" value="1"/>
</dbReference>
<dbReference type="GO" id="GO:0016787">
    <property type="term" value="F:hydrolase activity"/>
    <property type="evidence" value="ECO:0007669"/>
    <property type="project" value="UniProtKB-KW"/>
</dbReference>
<comment type="function">
    <text evidence="7">Produces ATP from ADP in the presence of a proton gradient across the membrane.</text>
</comment>
<dbReference type="GO" id="GO:0012505">
    <property type="term" value="C:endomembrane system"/>
    <property type="evidence" value="ECO:0007669"/>
    <property type="project" value="UniProtKB-SubCell"/>
</dbReference>
<evidence type="ECO:0000256" key="4">
    <source>
        <dbReference type="ARBA" id="ARBA00023065"/>
    </source>
</evidence>
<dbReference type="GO" id="GO:0046933">
    <property type="term" value="F:proton-transporting ATP synthase activity, rotational mechanism"/>
    <property type="evidence" value="ECO:0007669"/>
    <property type="project" value="UniProtKB-UniRule"/>
</dbReference>
<keyword evidence="4 7" id="KW-0406">Ion transport</keyword>
<keyword evidence="5 7" id="KW-0472">Membrane</keyword>
<evidence type="ECO:0000313" key="10">
    <source>
        <dbReference type="EMBL" id="EFF41473.1"/>
    </source>
</evidence>
<accession>D4XW21</accession>
<dbReference type="GO" id="GO:0005886">
    <property type="term" value="C:plasma membrane"/>
    <property type="evidence" value="ECO:0007669"/>
    <property type="project" value="UniProtKB-SubCell"/>
</dbReference>
<dbReference type="STRING" id="747682.MALL_0042"/>
<dbReference type="eggNOG" id="COG0355">
    <property type="taxonomic scope" value="Bacteria"/>
</dbReference>
<evidence type="ECO:0000256" key="8">
    <source>
        <dbReference type="RuleBase" id="RU003656"/>
    </source>
</evidence>
<evidence type="ECO:0000259" key="9">
    <source>
        <dbReference type="Pfam" id="PF02823"/>
    </source>
</evidence>
<dbReference type="InterPro" id="IPR036771">
    <property type="entry name" value="ATPsynth_dsu/esu_N"/>
</dbReference>
<dbReference type="AlphaFoldDB" id="D4XW21"/>
<organism evidence="10 11">
    <name type="scientific">Mycoplasmopsis alligatoris A21JP2</name>
    <dbReference type="NCBI Taxonomy" id="747682"/>
    <lineage>
        <taxon>Bacteria</taxon>
        <taxon>Bacillati</taxon>
        <taxon>Mycoplasmatota</taxon>
        <taxon>Mycoplasmoidales</taxon>
        <taxon>Metamycoplasmataceae</taxon>
        <taxon>Mycoplasmopsis</taxon>
    </lineage>
</organism>
<evidence type="ECO:0000256" key="7">
    <source>
        <dbReference type="HAMAP-Rule" id="MF_00530"/>
    </source>
</evidence>
<dbReference type="InterPro" id="IPR020546">
    <property type="entry name" value="ATP_synth_F1_dsu/esu_N"/>
</dbReference>
<keyword evidence="10" id="KW-0378">Hydrolase</keyword>
<dbReference type="Gene3D" id="2.60.15.10">
    <property type="entry name" value="F0F1 ATP synthase delta/epsilon subunit, N-terminal"/>
    <property type="match status" value="1"/>
</dbReference>
<comment type="caution">
    <text evidence="10">The sequence shown here is derived from an EMBL/GenBank/DDBJ whole genome shotgun (WGS) entry which is preliminary data.</text>
</comment>
<dbReference type="GO" id="GO:0045259">
    <property type="term" value="C:proton-transporting ATP synthase complex"/>
    <property type="evidence" value="ECO:0007669"/>
    <property type="project" value="UniProtKB-KW"/>
</dbReference>
<reference evidence="10 11" key="1">
    <citation type="submission" date="2010-03" db="EMBL/GenBank/DDBJ databases">
        <authorList>
            <person name="Glass J.I."/>
            <person name="Benders G.A."/>
            <person name="Durkin A.S."/>
            <person name="Farmerie W.G."/>
            <person name="Hlavinka K."/>
            <person name="Hostetler J."/>
            <person name="Jackson J."/>
            <person name="May M.A."/>
            <person name="Miller R.H."/>
            <person name="Paralanov V."/>
            <person name="Radune D."/>
            <person name="Szczypinski B."/>
            <person name="Brown D.R."/>
        </authorList>
    </citation>
    <scope>NUCLEOTIDE SEQUENCE [LARGE SCALE GENOMIC DNA]</scope>
    <source>
        <strain evidence="10 11">A21JP2</strain>
    </source>
</reference>
<sequence length="139" mass="15767">MANKTHLTITTPDKVFYSGLVDIVTLKTAEGYIGLQANKSPFFSNIEIGNLFINYEKDPEFIRCAIGGGLVYADAQNVNIITDDIIFSKDIDYNRAEKDKAWALEQIRLHDDSNLKFGYEIKLKKALSRIDAYNQVNKK</sequence>